<dbReference type="PANTHER" id="PTHR37710">
    <property type="entry name" value="TRANSMEMBRANE PROTEIN"/>
    <property type="match status" value="1"/>
</dbReference>
<comment type="caution">
    <text evidence="2">The sequence shown here is derived from an EMBL/GenBank/DDBJ whole genome shotgun (WGS) entry which is preliminary data.</text>
</comment>
<name>A0A835LU34_9MAGN</name>
<dbReference type="PANTHER" id="PTHR37710:SF1">
    <property type="entry name" value="TRANSMEMBRANE PROTEIN"/>
    <property type="match status" value="1"/>
</dbReference>
<proteinExistence type="predicted"/>
<feature type="compositionally biased region" description="Polar residues" evidence="1">
    <location>
        <begin position="1"/>
        <end position="19"/>
    </location>
</feature>
<accession>A0A835LU34</accession>
<sequence>MEAGMSIQSKVSSMGNTRNSTRRHQPLHTWGLAILIIAHKAYTRAENINGPTGILINKVATFLAPIVYAMQCQCLSVLSLIDHHILMLERRSEDLFPPSAYLFDKIEMLVQVSETVPDKFDDVADKLLMVMHRVPFFDWALSCLITILNFLIVTLTDWGIHVVTEKEIMIDTNSHDHANELASIEERHNDTNAPIHVNDDDSTEDRACTTDSMVGSCEDVTKTKSSFRDILFMEKNEDVCKEAHDKERKMVQPTYKEILEMGTKKETQKKEDGEVGHQSILCKDLKTNERGYEDPILELFATAWHKN</sequence>
<keyword evidence="3" id="KW-1185">Reference proteome</keyword>
<dbReference type="OrthoDB" id="1939616at2759"/>
<reference evidence="2 3" key="1">
    <citation type="submission" date="2020-10" db="EMBL/GenBank/DDBJ databases">
        <title>The Coptis chinensis genome and diversification of protoberbering-type alkaloids.</title>
        <authorList>
            <person name="Wang B."/>
            <person name="Shu S."/>
            <person name="Song C."/>
            <person name="Liu Y."/>
        </authorList>
    </citation>
    <scope>NUCLEOTIDE SEQUENCE [LARGE SCALE GENOMIC DNA]</scope>
    <source>
        <strain evidence="2">HL-2020</strain>
        <tissue evidence="2">Leaf</tissue>
    </source>
</reference>
<dbReference type="EMBL" id="JADFTS010000006">
    <property type="protein sequence ID" value="KAF9603369.1"/>
    <property type="molecule type" value="Genomic_DNA"/>
</dbReference>
<protein>
    <submittedName>
        <fullName evidence="2">Uncharacterized protein</fullName>
    </submittedName>
</protein>
<evidence type="ECO:0000256" key="1">
    <source>
        <dbReference type="SAM" id="MobiDB-lite"/>
    </source>
</evidence>
<feature type="region of interest" description="Disordered" evidence="1">
    <location>
        <begin position="1"/>
        <end position="22"/>
    </location>
</feature>
<evidence type="ECO:0000313" key="2">
    <source>
        <dbReference type="EMBL" id="KAF9603369.1"/>
    </source>
</evidence>
<organism evidence="2 3">
    <name type="scientific">Coptis chinensis</name>
    <dbReference type="NCBI Taxonomy" id="261450"/>
    <lineage>
        <taxon>Eukaryota</taxon>
        <taxon>Viridiplantae</taxon>
        <taxon>Streptophyta</taxon>
        <taxon>Embryophyta</taxon>
        <taxon>Tracheophyta</taxon>
        <taxon>Spermatophyta</taxon>
        <taxon>Magnoliopsida</taxon>
        <taxon>Ranunculales</taxon>
        <taxon>Ranunculaceae</taxon>
        <taxon>Coptidoideae</taxon>
        <taxon>Coptis</taxon>
    </lineage>
</organism>
<gene>
    <name evidence="2" type="ORF">IFM89_035614</name>
</gene>
<dbReference type="Proteomes" id="UP000631114">
    <property type="component" value="Unassembled WGS sequence"/>
</dbReference>
<evidence type="ECO:0000313" key="3">
    <source>
        <dbReference type="Proteomes" id="UP000631114"/>
    </source>
</evidence>
<dbReference type="AlphaFoldDB" id="A0A835LU34"/>